<organism evidence="1 2">
    <name type="scientific">Acaulospora colombiana</name>
    <dbReference type="NCBI Taxonomy" id="27376"/>
    <lineage>
        <taxon>Eukaryota</taxon>
        <taxon>Fungi</taxon>
        <taxon>Fungi incertae sedis</taxon>
        <taxon>Mucoromycota</taxon>
        <taxon>Glomeromycotina</taxon>
        <taxon>Glomeromycetes</taxon>
        <taxon>Diversisporales</taxon>
        <taxon>Acaulosporaceae</taxon>
        <taxon>Acaulospora</taxon>
    </lineage>
</organism>
<reference evidence="1" key="1">
    <citation type="submission" date="2021-06" db="EMBL/GenBank/DDBJ databases">
        <authorList>
            <person name="Kallberg Y."/>
            <person name="Tangrot J."/>
            <person name="Rosling A."/>
        </authorList>
    </citation>
    <scope>NUCLEOTIDE SEQUENCE</scope>
    <source>
        <strain evidence="1">CL356</strain>
    </source>
</reference>
<dbReference type="Proteomes" id="UP000789525">
    <property type="component" value="Unassembled WGS sequence"/>
</dbReference>
<name>A0ACA9P5M7_9GLOM</name>
<keyword evidence="2" id="KW-1185">Reference proteome</keyword>
<accession>A0ACA9P5M7</accession>
<sequence>VGGDSYSVGAAGGWILGGGLLEFEVVTPDCELRGVNTYENKDLFWSLRGGGPGFGLTSDPLHRPFQHEHKIYPIILPRPLKAYLLLKPMFSARSFSGHVLPPHRTPSTNSTIFATNLLASNSAGINRVNLNLQPIMVLSTNLMKVPEIMSLWEVDWHQSVCLRKEKVDPLVDLLAQGQLTPIGGGKVNNSVADATAVQPSSQNSTHHIVLGTGWLTDTPVSTRQLIKMGSTEGTEAGC</sequence>
<protein>
    <submittedName>
        <fullName evidence="1">14128_t:CDS:1</fullName>
    </submittedName>
</protein>
<evidence type="ECO:0000313" key="1">
    <source>
        <dbReference type="EMBL" id="CAG8691726.1"/>
    </source>
</evidence>
<gene>
    <name evidence="1" type="ORF">ACOLOM_LOCUS9859</name>
</gene>
<evidence type="ECO:0000313" key="2">
    <source>
        <dbReference type="Proteomes" id="UP000789525"/>
    </source>
</evidence>
<proteinExistence type="predicted"/>
<dbReference type="EMBL" id="CAJVPT010029688">
    <property type="protein sequence ID" value="CAG8691726.1"/>
    <property type="molecule type" value="Genomic_DNA"/>
</dbReference>
<comment type="caution">
    <text evidence="1">The sequence shown here is derived from an EMBL/GenBank/DDBJ whole genome shotgun (WGS) entry which is preliminary data.</text>
</comment>
<feature type="non-terminal residue" evidence="1">
    <location>
        <position position="1"/>
    </location>
</feature>